<dbReference type="InterPro" id="IPR036291">
    <property type="entry name" value="NAD(P)-bd_dom_sf"/>
</dbReference>
<reference evidence="1 2" key="1">
    <citation type="submission" date="2018-05" db="EMBL/GenBank/DDBJ databases">
        <title>Complete genome sequence of Gordonia terrae NRRL B-16283.</title>
        <authorList>
            <person name="Garlena R.A."/>
            <person name="Russell D.A."/>
            <person name="Hatfull G.F."/>
        </authorList>
    </citation>
    <scope>NUCLEOTIDE SEQUENCE [LARGE SCALE GENOMIC DNA]</scope>
    <source>
        <strain evidence="1 2">NRRL B-16283</strain>
    </source>
</reference>
<dbReference type="Gene3D" id="3.40.50.720">
    <property type="entry name" value="NAD(P)-binding Rossmann-like Domain"/>
    <property type="match status" value="1"/>
</dbReference>
<evidence type="ECO:0000313" key="1">
    <source>
        <dbReference type="EMBL" id="AWO85125.1"/>
    </source>
</evidence>
<dbReference type="InterPro" id="IPR002347">
    <property type="entry name" value="SDR_fam"/>
</dbReference>
<evidence type="ECO:0000313" key="2">
    <source>
        <dbReference type="Proteomes" id="UP000247118"/>
    </source>
</evidence>
<sequence>MNRCRYLVTGAASGIGDAVTRGLVADGHEVVSLDRHAPVIDVAAHIPVDLGDRHSIDAAIDELDGSWDALINVAGVPGTYPPETVFAVNFLGLRHLTESLIDRLRTGGSVVSVASTAGFRWPSHIEELTNLIVEETSFDLGAAWFAASERSEAAYSLSKEAVTIYTLHRALYYAKRGLRINAVLPGPVQTPILGDFEATMGKSLLDSVKSLFGRHATPQEVADVVIFLVSPNANWVNGQAIAVDRGISAAWASGVLTPPR</sequence>
<dbReference type="NCBIfam" id="NF009092">
    <property type="entry name" value="PRK12428.1"/>
    <property type="match status" value="1"/>
</dbReference>
<protein>
    <submittedName>
        <fullName evidence="1">Coniferyl-alcohol dehydrogenase</fullName>
    </submittedName>
</protein>
<dbReference type="RefSeq" id="WP_081487062.1">
    <property type="nucleotide sequence ID" value="NZ_CABEIC010000002.1"/>
</dbReference>
<organism evidence="1 2">
    <name type="scientific">Gordonia terrae</name>
    <dbReference type="NCBI Taxonomy" id="2055"/>
    <lineage>
        <taxon>Bacteria</taxon>
        <taxon>Bacillati</taxon>
        <taxon>Actinomycetota</taxon>
        <taxon>Actinomycetes</taxon>
        <taxon>Mycobacteriales</taxon>
        <taxon>Gordoniaceae</taxon>
        <taxon>Gordonia</taxon>
    </lineage>
</organism>
<dbReference type="Proteomes" id="UP000247118">
    <property type="component" value="Chromosome"/>
</dbReference>
<dbReference type="Pfam" id="PF00106">
    <property type="entry name" value="adh_short"/>
    <property type="match status" value="1"/>
</dbReference>
<dbReference type="AlphaFoldDB" id="A0AAD0KBA8"/>
<name>A0AAD0KBA8_9ACTN</name>
<proteinExistence type="predicted"/>
<dbReference type="GeneID" id="32689664"/>
<dbReference type="SUPFAM" id="SSF51735">
    <property type="entry name" value="NAD(P)-binding Rossmann-fold domains"/>
    <property type="match status" value="1"/>
</dbReference>
<dbReference type="EMBL" id="CP029604">
    <property type="protein sequence ID" value="AWO85125.1"/>
    <property type="molecule type" value="Genomic_DNA"/>
</dbReference>
<dbReference type="Pfam" id="PF13561">
    <property type="entry name" value="adh_short_C2"/>
    <property type="match status" value="1"/>
</dbReference>
<accession>A0AAD0KBA8</accession>
<gene>
    <name evidence="1" type="ORF">DLJ61_17860</name>
</gene>
<dbReference type="PANTHER" id="PTHR43975:SF2">
    <property type="entry name" value="EG:BACR7A4.14 PROTEIN-RELATED"/>
    <property type="match status" value="1"/>
</dbReference>
<dbReference type="PANTHER" id="PTHR43975">
    <property type="entry name" value="ZGC:101858"/>
    <property type="match status" value="1"/>
</dbReference>
<dbReference type="PRINTS" id="PR00081">
    <property type="entry name" value="GDHRDH"/>
</dbReference>